<dbReference type="PANTHER" id="PTHR13038">
    <property type="entry name" value="APG9 AUTOPHAGY 9"/>
    <property type="match status" value="1"/>
</dbReference>
<dbReference type="GO" id="GO:0034727">
    <property type="term" value="P:piecemeal microautophagy of the nucleus"/>
    <property type="evidence" value="ECO:0007669"/>
    <property type="project" value="TreeGrafter"/>
</dbReference>
<comment type="subcellular location">
    <subcellularLocation>
        <location evidence="1 10">Preautophagosomal structure membrane</location>
        <topology evidence="1 10">Multi-pass membrane protein</topology>
    </subcellularLocation>
</comment>
<evidence type="ECO:0000256" key="8">
    <source>
        <dbReference type="ARBA" id="ARBA00023055"/>
    </source>
</evidence>
<feature type="transmembrane region" description="Helical" evidence="10">
    <location>
        <begin position="436"/>
        <end position="453"/>
    </location>
</feature>
<dbReference type="GO" id="GO:0061709">
    <property type="term" value="P:reticulophagy"/>
    <property type="evidence" value="ECO:0007669"/>
    <property type="project" value="TreeGrafter"/>
</dbReference>
<keyword evidence="13" id="KW-1185">Reference proteome</keyword>
<keyword evidence="7 10" id="KW-0072">Autophagy</keyword>
<dbReference type="GO" id="GO:0000422">
    <property type="term" value="P:autophagy of mitochondrion"/>
    <property type="evidence" value="ECO:0007669"/>
    <property type="project" value="TreeGrafter"/>
</dbReference>
<organism evidence="12 13">
    <name type="scientific">Pristionchus mayeri</name>
    <dbReference type="NCBI Taxonomy" id="1317129"/>
    <lineage>
        <taxon>Eukaryota</taxon>
        <taxon>Metazoa</taxon>
        <taxon>Ecdysozoa</taxon>
        <taxon>Nematoda</taxon>
        <taxon>Chromadorea</taxon>
        <taxon>Rhabditida</taxon>
        <taxon>Rhabditina</taxon>
        <taxon>Diplogasteromorpha</taxon>
        <taxon>Diplogasteroidea</taxon>
        <taxon>Neodiplogasteridae</taxon>
        <taxon>Pristionchus</taxon>
    </lineage>
</organism>
<evidence type="ECO:0000256" key="9">
    <source>
        <dbReference type="ARBA" id="ARBA00023136"/>
    </source>
</evidence>
<keyword evidence="9 10" id="KW-0472">Membrane</keyword>
<dbReference type="PANTHER" id="PTHR13038:SF10">
    <property type="entry name" value="AUTOPHAGY-RELATED PROTEIN 9"/>
    <property type="match status" value="1"/>
</dbReference>
<gene>
    <name evidence="12" type="ORF">PMAYCL1PPCAC_29378</name>
</gene>
<dbReference type="GO" id="GO:0034497">
    <property type="term" value="P:protein localization to phagophore assembly site"/>
    <property type="evidence" value="ECO:0007669"/>
    <property type="project" value="TreeGrafter"/>
</dbReference>
<evidence type="ECO:0000256" key="2">
    <source>
        <dbReference type="ARBA" id="ARBA00006185"/>
    </source>
</evidence>
<dbReference type="GO" id="GO:0034045">
    <property type="term" value="C:phagophore assembly site membrane"/>
    <property type="evidence" value="ECO:0007669"/>
    <property type="project" value="UniProtKB-SubCell"/>
</dbReference>
<dbReference type="AlphaFoldDB" id="A0AAN5D9T1"/>
<evidence type="ECO:0000256" key="6">
    <source>
        <dbReference type="ARBA" id="ARBA00022989"/>
    </source>
</evidence>
<keyword evidence="8 10" id="KW-0445">Lipid transport</keyword>
<evidence type="ECO:0000256" key="3">
    <source>
        <dbReference type="ARBA" id="ARBA00018074"/>
    </source>
</evidence>
<dbReference type="GO" id="GO:0006869">
    <property type="term" value="P:lipid transport"/>
    <property type="evidence" value="ECO:0007669"/>
    <property type="project" value="UniProtKB-KW"/>
</dbReference>
<protein>
    <recommendedName>
        <fullName evidence="3 10">Autophagy-related protein 9</fullName>
    </recommendedName>
</protein>
<dbReference type="Pfam" id="PF04109">
    <property type="entry name" value="ATG9"/>
    <property type="match status" value="1"/>
</dbReference>
<dbReference type="GO" id="GO:0005776">
    <property type="term" value="C:autophagosome"/>
    <property type="evidence" value="ECO:0007669"/>
    <property type="project" value="TreeGrafter"/>
</dbReference>
<dbReference type="InterPro" id="IPR007241">
    <property type="entry name" value="Autophagy-rel_prot_9"/>
</dbReference>
<feature type="non-terminal residue" evidence="12">
    <location>
        <position position="1"/>
    </location>
</feature>
<sequence length="814" mass="92748">YLPFSFSHSSSKSYRLHRMFSSRIRQHYQPIDGEYDEPDLRETGGQGPFYNRNYNAGPESAPLIEERSSVSFRPDTRIDMEEHSGPLLTASSSEDRTNWDHITDLDDFFRRIYEYHQGGGYKCIFWHEILSLGQFVFIVVVSTFFLQCIDYEILFNNKAINSTDRLTTKRYIGDSIDANCASHLQPLVVACILVALIYWLFRVIRTGVLLLKLTEIQLFYNRALRIDDADLSNLTWEAVVKAVCNAQGRIQLLVHDSSISSIHIYHRILRFKNYTVAMVNQEILPPLISIPFVGELKFLPEQLKKNLEWMFFLGFCSPFKGSYTLQDEFRDRHRIEEMAENMEKVSTYLGLVSLIFSPLIFLYQCLYYLFTAADLTKRDAGALGNRSYTNFGRYRVRHFNELDHELKGRLNRSHAFATAYVAQFSSKLIVVFARKISFMAAAIFVILTGLSVWDEDVLQIEHMLTVITVCGVIAMACRSIIPDENLVYQPEVLLNHVTSELHYVPEHWKGNAHDIRTAREFESLFRLRALNLLEEIFSPFITPFVLFFHIRPGCRSILSFLVDNTERVEGLGDVCSFALLDVAKHGDPSWQRMEEEGEKERGDRIPVTPSGETAHDGKTEMSCIQFAIRHPDWKPPPATAHFIHNLREKMERDAIAVGQGAGLVRNAFSESVHTLMSMPLGGVGMNPLVGGAVGGFPIGGEERGVSGMERTLEKSLRESGHESIVDSIREQAGAEMRVSSLYLRGIRADKRKKVYSSMGPADALMFAVPAMETTMAPRTTPLQFGSDEEERGEGMRRVDEEEEEDDMPPRDFPL</sequence>
<evidence type="ECO:0000313" key="13">
    <source>
        <dbReference type="Proteomes" id="UP001328107"/>
    </source>
</evidence>
<proteinExistence type="inferred from homology"/>
<name>A0AAN5D9T1_9BILA</name>
<comment type="caution">
    <text evidence="10">Lacks conserved residue(s) required for the propagation of feature annotation.</text>
</comment>
<evidence type="ECO:0000256" key="7">
    <source>
        <dbReference type="ARBA" id="ARBA00023006"/>
    </source>
</evidence>
<evidence type="ECO:0000256" key="11">
    <source>
        <dbReference type="SAM" id="MobiDB-lite"/>
    </source>
</evidence>
<keyword evidence="5 10" id="KW-0812">Transmembrane</keyword>
<feature type="transmembrane region" description="Helical" evidence="10">
    <location>
        <begin position="184"/>
        <end position="201"/>
    </location>
</feature>
<comment type="function">
    <text evidence="10">Phospholipid scramblase involved in autophagy. Cycles between the preautophagosomal structure/phagophore assembly site (PAS) and the cytoplasmic vesicle pool and supplies membrane for the growing autophagosome. Lipid scramblase activity plays a key role in preautophagosomal structure/phagophore assembly by distributing the phospholipids that arrive through ATG2 from the cytoplasmic to the luminal leaflet of the bilayer, thereby driving autophagosomal membrane expansion.</text>
</comment>
<dbReference type="EMBL" id="BTRK01000006">
    <property type="protein sequence ID" value="GMR59183.1"/>
    <property type="molecule type" value="Genomic_DNA"/>
</dbReference>
<feature type="region of interest" description="Disordered" evidence="11">
    <location>
        <begin position="589"/>
        <end position="616"/>
    </location>
</feature>
<feature type="region of interest" description="Disordered" evidence="11">
    <location>
        <begin position="776"/>
        <end position="814"/>
    </location>
</feature>
<evidence type="ECO:0000313" key="12">
    <source>
        <dbReference type="EMBL" id="GMR59183.1"/>
    </source>
</evidence>
<evidence type="ECO:0000256" key="5">
    <source>
        <dbReference type="ARBA" id="ARBA00022692"/>
    </source>
</evidence>
<keyword evidence="6 10" id="KW-1133">Transmembrane helix</keyword>
<reference evidence="13" key="1">
    <citation type="submission" date="2022-10" db="EMBL/GenBank/DDBJ databases">
        <title>Genome assembly of Pristionchus species.</title>
        <authorList>
            <person name="Yoshida K."/>
            <person name="Sommer R.J."/>
        </authorList>
    </citation>
    <scope>NUCLEOTIDE SEQUENCE [LARGE SCALE GENOMIC DNA]</scope>
    <source>
        <strain evidence="13">RS5460</strain>
    </source>
</reference>
<evidence type="ECO:0000256" key="4">
    <source>
        <dbReference type="ARBA" id="ARBA00022448"/>
    </source>
</evidence>
<evidence type="ECO:0000256" key="1">
    <source>
        <dbReference type="ARBA" id="ARBA00004511"/>
    </source>
</evidence>
<comment type="similarity">
    <text evidence="2 10">Belongs to the ATG9 family.</text>
</comment>
<evidence type="ECO:0000256" key="10">
    <source>
        <dbReference type="RuleBase" id="RU364027"/>
    </source>
</evidence>
<accession>A0AAN5D9T1</accession>
<feature type="compositionally biased region" description="Basic and acidic residues" evidence="11">
    <location>
        <begin position="589"/>
        <end position="604"/>
    </location>
</feature>
<comment type="caution">
    <text evidence="12">The sequence shown here is derived from an EMBL/GenBank/DDBJ whole genome shotgun (WGS) entry which is preliminary data.</text>
</comment>
<dbReference type="Proteomes" id="UP001328107">
    <property type="component" value="Unassembled WGS sequence"/>
</dbReference>
<feature type="transmembrane region" description="Helical" evidence="10">
    <location>
        <begin position="345"/>
        <end position="370"/>
    </location>
</feature>
<keyword evidence="4 10" id="KW-0813">Transport</keyword>